<sequence length="70" mass="7761">MVVILVAAVAYVYFVDLPLGAKFVILAWPVSSVAINERQLHKQRAAAAEQAARATRSLPDQVLHAYRERT</sequence>
<dbReference type="AlphaFoldDB" id="A0A2S3ZT94"/>
<dbReference type="Proteomes" id="UP000237061">
    <property type="component" value="Unassembled WGS sequence"/>
</dbReference>
<name>A0A2S3ZT94_ARTGL</name>
<organism evidence="1 2">
    <name type="scientific">Arthrobacter glacialis</name>
    <dbReference type="NCBI Taxonomy" id="1664"/>
    <lineage>
        <taxon>Bacteria</taxon>
        <taxon>Bacillati</taxon>
        <taxon>Actinomycetota</taxon>
        <taxon>Actinomycetes</taxon>
        <taxon>Micrococcales</taxon>
        <taxon>Micrococcaceae</taxon>
        <taxon>Arthrobacter</taxon>
    </lineage>
</organism>
<dbReference type="EMBL" id="PPXC01000014">
    <property type="protein sequence ID" value="POH72393.1"/>
    <property type="molecule type" value="Genomic_DNA"/>
</dbReference>
<comment type="caution">
    <text evidence="1">The sequence shown here is derived from an EMBL/GenBank/DDBJ whole genome shotgun (WGS) entry which is preliminary data.</text>
</comment>
<gene>
    <name evidence="1" type="ORF">CVS27_16025</name>
</gene>
<protein>
    <submittedName>
        <fullName evidence="1">Uncharacterized protein</fullName>
    </submittedName>
</protein>
<evidence type="ECO:0000313" key="1">
    <source>
        <dbReference type="EMBL" id="POH72393.1"/>
    </source>
</evidence>
<proteinExistence type="predicted"/>
<accession>A0A2S3ZT94</accession>
<evidence type="ECO:0000313" key="2">
    <source>
        <dbReference type="Proteomes" id="UP000237061"/>
    </source>
</evidence>
<keyword evidence="2" id="KW-1185">Reference proteome</keyword>
<reference evidence="1 2" key="1">
    <citation type="submission" date="2018-01" db="EMBL/GenBank/DDBJ databases">
        <title>Arthrobacter sp. nov., from glaciers in China.</title>
        <authorList>
            <person name="Liu Q."/>
            <person name="Xin Y.-H."/>
        </authorList>
    </citation>
    <scope>NUCLEOTIDE SEQUENCE [LARGE SCALE GENOMIC DNA]</scope>
    <source>
        <strain evidence="1 2">HLT2-12-2</strain>
    </source>
</reference>